<dbReference type="EMBL" id="CM055108">
    <property type="protein sequence ID" value="KAJ7525417.1"/>
    <property type="molecule type" value="Genomic_DNA"/>
</dbReference>
<gene>
    <name evidence="1" type="ORF">O6H91_17G050100</name>
</gene>
<evidence type="ECO:0000313" key="2">
    <source>
        <dbReference type="Proteomes" id="UP001162992"/>
    </source>
</evidence>
<keyword evidence="2" id="KW-1185">Reference proteome</keyword>
<dbReference type="Proteomes" id="UP001162992">
    <property type="component" value="Chromosome 17"/>
</dbReference>
<comment type="caution">
    <text evidence="1">The sequence shown here is derived from an EMBL/GenBank/DDBJ whole genome shotgun (WGS) entry which is preliminary data.</text>
</comment>
<name>A0ACC2B6P3_DIPCM</name>
<accession>A0ACC2B6P3</accession>
<proteinExistence type="predicted"/>
<reference evidence="2" key="1">
    <citation type="journal article" date="2024" name="Proc. Natl. Acad. Sci. U.S.A.">
        <title>Extraordinary preservation of gene collinearity over three hundred million years revealed in homosporous lycophytes.</title>
        <authorList>
            <person name="Li C."/>
            <person name="Wickell D."/>
            <person name="Kuo L.Y."/>
            <person name="Chen X."/>
            <person name="Nie B."/>
            <person name="Liao X."/>
            <person name="Peng D."/>
            <person name="Ji J."/>
            <person name="Jenkins J."/>
            <person name="Williams M."/>
            <person name="Shu S."/>
            <person name="Plott C."/>
            <person name="Barry K."/>
            <person name="Rajasekar S."/>
            <person name="Grimwood J."/>
            <person name="Han X."/>
            <person name="Sun S."/>
            <person name="Hou Z."/>
            <person name="He W."/>
            <person name="Dai G."/>
            <person name="Sun C."/>
            <person name="Schmutz J."/>
            <person name="Leebens-Mack J.H."/>
            <person name="Li F.W."/>
            <person name="Wang L."/>
        </authorList>
    </citation>
    <scope>NUCLEOTIDE SEQUENCE [LARGE SCALE GENOMIC DNA]</scope>
    <source>
        <strain evidence="2">cv. PW_Plant_1</strain>
    </source>
</reference>
<protein>
    <submittedName>
        <fullName evidence="1">Uncharacterized protein</fullName>
    </submittedName>
</protein>
<organism evidence="1 2">
    <name type="scientific">Diphasiastrum complanatum</name>
    <name type="common">Issler's clubmoss</name>
    <name type="synonym">Lycopodium complanatum</name>
    <dbReference type="NCBI Taxonomy" id="34168"/>
    <lineage>
        <taxon>Eukaryota</taxon>
        <taxon>Viridiplantae</taxon>
        <taxon>Streptophyta</taxon>
        <taxon>Embryophyta</taxon>
        <taxon>Tracheophyta</taxon>
        <taxon>Lycopodiopsida</taxon>
        <taxon>Lycopodiales</taxon>
        <taxon>Lycopodiaceae</taxon>
        <taxon>Lycopodioideae</taxon>
        <taxon>Diphasiastrum</taxon>
    </lineage>
</organism>
<sequence>MLASSSTLNWWLYALPCATNQEWTSVSGGIPSATSWKPTSSWMVLAVVSVLSLCGVILRWASPGGCAWGALNKSCDIPGPRGWPVLGSLLDTGKLAHKCLAELAEQHSVALMAFSLGNTRVIITSSPDVARELLNSTAFADRPAKQSAQELLFGRAIGFAPFGDYWRGLRRIAANHLFTPRSIVEQEPIRQMNASHMLQAIYSCSRSGNCSVTVRPFFQHASLNNIMSTVFGRIAFDQFPKEVCELQALVAEGFELLGSFNWPDHIPLLKLFDPQGVLQRCRKLVPRVNKFVQKIIDEHRQHAKFSLQQDFVDILLSLQSEDKLSDEDITAVLWEMVFRGTDTVAILTEWILAELVIHPSVQERLHSELDEVVGRAMYVAEADVARMPYLQAVVKETLRLHPPGPLLSWARLARHDVSFAGHHIPSGTTAMVNMWAITHNESIWADAMSFKPERFMPSDGGLDIDIRGNDLRLAPFGAGRRVCPGRALGLATVHLWIARLVHHFQWLPDPCHPVDLSEVLKLSCEMVSCLSARPLPRLSLPL</sequence>
<evidence type="ECO:0000313" key="1">
    <source>
        <dbReference type="EMBL" id="KAJ7525417.1"/>
    </source>
</evidence>